<dbReference type="OrthoDB" id="9940334at2"/>
<dbReference type="Proteomes" id="UP000001817">
    <property type="component" value="Chromosome 1"/>
</dbReference>
<organism evidence="1 2">
    <name type="scientific">Paraburkholderia xenovorans (strain LB400)</name>
    <dbReference type="NCBI Taxonomy" id="266265"/>
    <lineage>
        <taxon>Bacteria</taxon>
        <taxon>Pseudomonadati</taxon>
        <taxon>Pseudomonadota</taxon>
        <taxon>Betaproteobacteria</taxon>
        <taxon>Burkholderiales</taxon>
        <taxon>Burkholderiaceae</taxon>
        <taxon>Paraburkholderia</taxon>
    </lineage>
</organism>
<dbReference type="KEGG" id="bxe:Bxe_A2397"/>
<protein>
    <submittedName>
        <fullName evidence="1">Uncharacterized protein</fullName>
    </submittedName>
</protein>
<evidence type="ECO:0000313" key="1">
    <source>
        <dbReference type="EMBL" id="ABE30572.1"/>
    </source>
</evidence>
<evidence type="ECO:0000313" key="2">
    <source>
        <dbReference type="Proteomes" id="UP000001817"/>
    </source>
</evidence>
<accession>Q13ZB7</accession>
<sequence length="253" mass="28191">MPMKDRAPTWLTPSLERDFDLLSADMKQSILEERERWRVDAESTRHANEASLNRLVKSIDVIAWATIPDQPFYTLHKAIEITARAITVALHGISASEVETSEYWTDTLAKHQERLHALVELGRLDVFDIHTAGACAFESGLPDWAQCANLGLTRSGMATFARSQGVEIGDDQKPGKTNKKKQDTLLRVVAALIYLRNQPRSGLAISTEIANWTEGQGINVSSKTVNNYITDIEKELGLSRKELCLSERGDVSD</sequence>
<keyword evidence="2" id="KW-1185">Reference proteome</keyword>
<gene>
    <name evidence="1" type="ORF">Bxe_A2397</name>
</gene>
<name>Q13ZB7_PARXL</name>
<dbReference type="EMBL" id="CP000270">
    <property type="protein sequence ID" value="ABE30572.1"/>
    <property type="molecule type" value="Genomic_DNA"/>
</dbReference>
<dbReference type="RefSeq" id="WP_011488215.1">
    <property type="nucleotide sequence ID" value="NC_007951.1"/>
</dbReference>
<reference evidence="1 2" key="1">
    <citation type="journal article" date="2006" name="Proc. Natl. Acad. Sci. U.S.A.">
        <title>Burkholderia xenovorans LB400 harbors a multi-replicon, 9.73-Mbp genome shaped for versatility.</title>
        <authorList>
            <person name="Chain P.S."/>
            <person name="Denef V.J."/>
            <person name="Konstantinidis K.T."/>
            <person name="Vergez L.M."/>
            <person name="Agullo L."/>
            <person name="Reyes V.L."/>
            <person name="Hauser L."/>
            <person name="Cordova M."/>
            <person name="Gomez L."/>
            <person name="Gonzalez M."/>
            <person name="Land M."/>
            <person name="Lao V."/>
            <person name="Larimer F."/>
            <person name="LiPuma J.J."/>
            <person name="Mahenthiralingam E."/>
            <person name="Malfatti S.A."/>
            <person name="Marx C.J."/>
            <person name="Parnell J.J."/>
            <person name="Ramette A."/>
            <person name="Richardson P."/>
            <person name="Seeger M."/>
            <person name="Smith D."/>
            <person name="Spilker T."/>
            <person name="Sul W.J."/>
            <person name="Tsoi T.V."/>
            <person name="Ulrich L.E."/>
            <person name="Zhulin I.B."/>
            <person name="Tiedje J.M."/>
        </authorList>
    </citation>
    <scope>NUCLEOTIDE SEQUENCE [LARGE SCALE GENOMIC DNA]</scope>
    <source>
        <strain evidence="1 2">LB400</strain>
    </source>
</reference>
<proteinExistence type="predicted"/>
<dbReference type="AlphaFoldDB" id="Q13ZB7"/>